<organism evidence="4 5">
    <name type="scientific">Pseudozyma flocculosa</name>
    <dbReference type="NCBI Taxonomy" id="84751"/>
    <lineage>
        <taxon>Eukaryota</taxon>
        <taxon>Fungi</taxon>
        <taxon>Dikarya</taxon>
        <taxon>Basidiomycota</taxon>
        <taxon>Ustilaginomycotina</taxon>
        <taxon>Ustilaginomycetes</taxon>
        <taxon>Ustilaginales</taxon>
        <taxon>Ustilaginaceae</taxon>
        <taxon>Pseudozyma</taxon>
    </lineage>
</organism>
<feature type="region of interest" description="Disordered" evidence="2">
    <location>
        <begin position="540"/>
        <end position="592"/>
    </location>
</feature>
<reference evidence="4 5" key="1">
    <citation type="submission" date="2018-03" db="EMBL/GenBank/DDBJ databases">
        <authorList>
            <person name="Guldener U."/>
        </authorList>
    </citation>
    <scope>NUCLEOTIDE SEQUENCE [LARGE SCALE GENOMIC DNA]</scope>
    <source>
        <strain evidence="4 5">DAOM196992</strain>
    </source>
</reference>
<gene>
    <name evidence="4" type="ORF">PSFLO_06059</name>
</gene>
<feature type="compositionally biased region" description="Basic and acidic residues" evidence="2">
    <location>
        <begin position="334"/>
        <end position="350"/>
    </location>
</feature>
<feature type="compositionally biased region" description="Low complexity" evidence="2">
    <location>
        <begin position="24"/>
        <end position="36"/>
    </location>
</feature>
<feature type="compositionally biased region" description="Low complexity" evidence="2">
    <location>
        <begin position="277"/>
        <end position="287"/>
    </location>
</feature>
<feature type="region of interest" description="Disordered" evidence="2">
    <location>
        <begin position="1"/>
        <end position="75"/>
    </location>
</feature>
<feature type="compositionally biased region" description="Low complexity" evidence="2">
    <location>
        <begin position="445"/>
        <end position="464"/>
    </location>
</feature>
<feature type="region of interest" description="Disordered" evidence="2">
    <location>
        <begin position="248"/>
        <end position="517"/>
    </location>
</feature>
<sequence>MSIQQYPSSPSPSVAFPSMERGVASLSLSTPPASSPNGVPRSPDGSPLRVPMPRSGSRAYKSPSTTPSRQGPPSRTMAVLMRSAAKVHRLAIESRIIDAGFDILAERSEHWYTPEDDDFLAEFLARDGASALHKWVPRLTNGSIYVLVLERDDAAKAWLDLLGSEDQGHRDGDDEDEDDDDGGIIANFGADGLPIVRNGLRKTYGADAFYGSANDAAAEAQISICFPELSRHGNGGDDAVEHSDDYMLTGRTGSPTEEMQRARRVLRDSDASLNARTSKLSTTSSKLSSERSNSDAASHNEFRARPVPSTTRRASIQPRLSKAAALRMGVELPEAPRRRDSDSGPSRQHEGPVGISGLPRADVPIPASLRPPTVAPRLNKVAAARTQQPHEGGTAAAAATTPRERKAVDYSNTPGHKRNSVIVVPSTAPPAVAPRQTRASMGRLSMAAMGTSSPSPSPGGASSAYDTGSVRRDDAGRPAARRASSVTSLGSSSTGTGAGERERKPVDYTNTPGHKRRSLNFHIPALAAPVVAPRVNRASLARTGSGSGTSASTPGGANPDGRPSSVLSNVDGGGKPAAPCTDPAELYANTPGHRRKSMTFNLASLQAPTIVPRLNAAAEARMSVGGGAKDGAARPGSSLGSSRPASRTGGLGTGPHQDGAAPRLVRPRTAGGTMGRGGGAAPPPPSSFKTPAVK</sequence>
<feature type="compositionally biased region" description="Low complexity" evidence="2">
    <location>
        <begin position="540"/>
        <end position="557"/>
    </location>
</feature>
<accession>A0A5C3FA07</accession>
<feature type="compositionally biased region" description="Low complexity" evidence="2">
    <location>
        <begin position="477"/>
        <end position="495"/>
    </location>
</feature>
<evidence type="ECO:0000259" key="3">
    <source>
        <dbReference type="SMART" id="SM00562"/>
    </source>
</evidence>
<proteinExistence type="predicted"/>
<dbReference type="EMBL" id="OOIP01000021">
    <property type="protein sequence ID" value="SPO40577.1"/>
    <property type="molecule type" value="Genomic_DNA"/>
</dbReference>
<protein>
    <recommendedName>
        <fullName evidence="1">Nucleoside diphosphate kinase</fullName>
    </recommendedName>
</protein>
<dbReference type="SMART" id="SM00562">
    <property type="entry name" value="NDK"/>
    <property type="match status" value="1"/>
</dbReference>
<evidence type="ECO:0000313" key="5">
    <source>
        <dbReference type="Proteomes" id="UP000323386"/>
    </source>
</evidence>
<feature type="domain" description="Nucleoside diphosphate kinase-like" evidence="3">
    <location>
        <begin position="75"/>
        <end position="233"/>
    </location>
</feature>
<dbReference type="AlphaFoldDB" id="A0A5C3FA07"/>
<dbReference type="Proteomes" id="UP000323386">
    <property type="component" value="Unassembled WGS sequence"/>
</dbReference>
<dbReference type="Gene3D" id="3.30.70.141">
    <property type="entry name" value="Nucleoside diphosphate kinase-like domain"/>
    <property type="match status" value="1"/>
</dbReference>
<feature type="compositionally biased region" description="Basic and acidic residues" evidence="2">
    <location>
        <begin position="258"/>
        <end position="270"/>
    </location>
</feature>
<name>A0A5C3FA07_9BASI</name>
<keyword evidence="5" id="KW-1185">Reference proteome</keyword>
<feature type="region of interest" description="Disordered" evidence="2">
    <location>
        <begin position="625"/>
        <end position="694"/>
    </location>
</feature>
<evidence type="ECO:0000256" key="1">
    <source>
        <dbReference type="ARBA" id="ARBA00017632"/>
    </source>
</evidence>
<feature type="compositionally biased region" description="Basic and acidic residues" evidence="2">
    <location>
        <begin position="288"/>
        <end position="304"/>
    </location>
</feature>
<feature type="region of interest" description="Disordered" evidence="2">
    <location>
        <begin position="164"/>
        <end position="183"/>
    </location>
</feature>
<dbReference type="InterPro" id="IPR034907">
    <property type="entry name" value="NDK-like_dom"/>
</dbReference>
<evidence type="ECO:0000313" key="4">
    <source>
        <dbReference type="EMBL" id="SPO40577.1"/>
    </source>
</evidence>
<dbReference type="OrthoDB" id="2162449at2759"/>
<dbReference type="SUPFAM" id="SSF54919">
    <property type="entry name" value="Nucleoside diphosphate kinase, NDK"/>
    <property type="match status" value="1"/>
</dbReference>
<feature type="compositionally biased region" description="Acidic residues" evidence="2">
    <location>
        <begin position="173"/>
        <end position="182"/>
    </location>
</feature>
<dbReference type="InterPro" id="IPR036850">
    <property type="entry name" value="NDK-like_dom_sf"/>
</dbReference>
<feature type="compositionally biased region" description="Polar residues" evidence="2">
    <location>
        <begin position="62"/>
        <end position="73"/>
    </location>
</feature>
<evidence type="ECO:0000256" key="2">
    <source>
        <dbReference type="SAM" id="MobiDB-lite"/>
    </source>
</evidence>